<protein>
    <submittedName>
        <fullName evidence="5">Uncharacterized protein</fullName>
    </submittedName>
</protein>
<dbReference type="EMBL" id="JAJBNC010000004">
    <property type="protein sequence ID" value="MCB5492809.1"/>
    <property type="molecule type" value="Genomic_DNA"/>
</dbReference>
<dbReference type="Proteomes" id="UP001297370">
    <property type="component" value="Unassembled WGS sequence"/>
</dbReference>
<proteinExistence type="predicted"/>
<organism evidence="5">
    <name type="scientific">Mediterraneibacter gnavus</name>
    <name type="common">Ruminococcus gnavus</name>
    <dbReference type="NCBI Taxonomy" id="33038"/>
    <lineage>
        <taxon>Bacteria</taxon>
        <taxon>Bacillati</taxon>
        <taxon>Bacillota</taxon>
        <taxon>Clostridia</taxon>
        <taxon>Lachnospirales</taxon>
        <taxon>Lachnospiraceae</taxon>
        <taxon>Mediterraneibacter</taxon>
    </lineage>
</organism>
<reference evidence="5" key="1">
    <citation type="submission" date="2019-11" db="EMBL/GenBank/DDBJ databases">
        <authorList>
            <person name="Feng L."/>
        </authorList>
    </citation>
    <scope>NUCLEOTIDE SEQUENCE</scope>
    <source>
        <strain evidence="5">RgnavusLFYP36</strain>
    </source>
</reference>
<dbReference type="RefSeq" id="WP_004842126.1">
    <property type="nucleotide sequence ID" value="NZ_AP031446.1"/>
</dbReference>
<dbReference type="Proteomes" id="UP001149331">
    <property type="component" value="Unassembled WGS sequence"/>
</dbReference>
<dbReference type="Proteomes" id="UP001211731">
    <property type="component" value="Unassembled WGS sequence"/>
</dbReference>
<dbReference type="AlphaFoldDB" id="A0A6N3D513"/>
<name>A0A6N3D513_MEDGN</name>
<reference evidence="4" key="3">
    <citation type="submission" date="2022-12" db="EMBL/GenBank/DDBJ databases">
        <title>Genome of R. gnavus strain RSHDN_120.</title>
        <authorList>
            <person name="Abdugheni R."/>
        </authorList>
    </citation>
    <scope>NUCLEOTIDE SEQUENCE</scope>
    <source>
        <strain evidence="4">RSHDN_120</strain>
    </source>
</reference>
<reference evidence="3" key="4">
    <citation type="submission" date="2023-01" db="EMBL/GenBank/DDBJ databases">
        <title>Human gut microbiome strain richness.</title>
        <authorList>
            <person name="Chen-Liaw A."/>
        </authorList>
    </citation>
    <scope>NUCLEOTIDE SEQUENCE</scope>
    <source>
        <strain evidence="3">1001217st1_A9_1001217B_191108</strain>
    </source>
</reference>
<evidence type="ECO:0000313" key="5">
    <source>
        <dbReference type="EMBL" id="VYU20723.1"/>
    </source>
</evidence>
<accession>A0A6N3D513</accession>
<dbReference type="EMBL" id="JAQMLR010000004">
    <property type="protein sequence ID" value="MDB8738290.1"/>
    <property type="molecule type" value="Genomic_DNA"/>
</dbReference>
<dbReference type="EMBL" id="CACRUU010000073">
    <property type="protein sequence ID" value="VYU20723.1"/>
    <property type="molecule type" value="Genomic_DNA"/>
</dbReference>
<dbReference type="GeneID" id="57435482"/>
<dbReference type="EMBL" id="JAPZEG010000008">
    <property type="protein sequence ID" value="MDE1203494.1"/>
    <property type="molecule type" value="Genomic_DNA"/>
</dbReference>
<dbReference type="Proteomes" id="UP001297422">
    <property type="component" value="Unassembled WGS sequence"/>
</dbReference>
<evidence type="ECO:0000313" key="1">
    <source>
        <dbReference type="EMBL" id="MCB5492809.1"/>
    </source>
</evidence>
<sequence length="46" mass="5234">MGNCRNVTNTFSEERRHYSNTYLEICEVYDEAVEVSVFSAVATKGL</sequence>
<dbReference type="EMBL" id="JAJBOM010000007">
    <property type="protein sequence ID" value="MCB5618934.1"/>
    <property type="molecule type" value="Genomic_DNA"/>
</dbReference>
<gene>
    <name evidence="2" type="ORF">LIQ08_07120</name>
    <name evidence="1" type="ORF">LIQ10_03495</name>
    <name evidence="4" type="ORF">O4N78_07915</name>
    <name evidence="3" type="ORF">PNU63_05795</name>
    <name evidence="5" type="ORF">RGLFYP36_00845</name>
</gene>
<evidence type="ECO:0000313" key="2">
    <source>
        <dbReference type="EMBL" id="MCB5618934.1"/>
    </source>
</evidence>
<reference evidence="1" key="2">
    <citation type="submission" date="2021-10" db="EMBL/GenBank/DDBJ databases">
        <title>Collection of gut derived symbiotic bacterial strains cultured from healthy donors.</title>
        <authorList>
            <person name="Lin H."/>
            <person name="Littmann E."/>
            <person name="Claire K."/>
            <person name="Pamer E."/>
        </authorList>
    </citation>
    <scope>NUCLEOTIDE SEQUENCE</scope>
    <source>
        <strain evidence="2">MSK.23.18</strain>
        <strain evidence="1">MSK.23.4</strain>
    </source>
</reference>
<evidence type="ECO:0000313" key="4">
    <source>
        <dbReference type="EMBL" id="MDE1203494.1"/>
    </source>
</evidence>
<evidence type="ECO:0000313" key="3">
    <source>
        <dbReference type="EMBL" id="MDB8738290.1"/>
    </source>
</evidence>